<evidence type="ECO:0000256" key="1">
    <source>
        <dbReference type="ARBA" id="ARBA00004167"/>
    </source>
</evidence>
<dbReference type="InterPro" id="IPR017972">
    <property type="entry name" value="Cyt_P450_CS"/>
</dbReference>
<organism evidence="14 15">
    <name type="scientific">Erythroxylum novogranatense</name>
    <dbReference type="NCBI Taxonomy" id="1862640"/>
    <lineage>
        <taxon>Eukaryota</taxon>
        <taxon>Viridiplantae</taxon>
        <taxon>Streptophyta</taxon>
        <taxon>Embryophyta</taxon>
        <taxon>Tracheophyta</taxon>
        <taxon>Spermatophyta</taxon>
        <taxon>Magnoliopsida</taxon>
        <taxon>eudicotyledons</taxon>
        <taxon>Gunneridae</taxon>
        <taxon>Pentapetalae</taxon>
        <taxon>rosids</taxon>
        <taxon>fabids</taxon>
        <taxon>Malpighiales</taxon>
        <taxon>Erythroxylaceae</taxon>
        <taxon>Erythroxylum</taxon>
    </lineage>
</organism>
<evidence type="ECO:0000256" key="12">
    <source>
        <dbReference type="RuleBase" id="RU000461"/>
    </source>
</evidence>
<keyword evidence="15" id="KW-1185">Reference proteome</keyword>
<evidence type="ECO:0000256" key="13">
    <source>
        <dbReference type="SAM" id="Phobius"/>
    </source>
</evidence>
<evidence type="ECO:0000256" key="4">
    <source>
        <dbReference type="ARBA" id="ARBA00022692"/>
    </source>
</evidence>
<evidence type="ECO:0000256" key="10">
    <source>
        <dbReference type="ARBA" id="ARBA00023136"/>
    </source>
</evidence>
<feature type="binding site" description="axial binding residue" evidence="11">
    <location>
        <position position="447"/>
    </location>
    <ligand>
        <name>heme</name>
        <dbReference type="ChEBI" id="CHEBI:30413"/>
    </ligand>
    <ligandPart>
        <name>Fe</name>
        <dbReference type="ChEBI" id="CHEBI:18248"/>
    </ligandPart>
</feature>
<keyword evidence="7 12" id="KW-0560">Oxidoreductase</keyword>
<proteinExistence type="inferred from homology"/>
<feature type="transmembrane region" description="Helical" evidence="13">
    <location>
        <begin position="6"/>
        <end position="27"/>
    </location>
</feature>
<dbReference type="SUPFAM" id="SSF48264">
    <property type="entry name" value="Cytochrome P450"/>
    <property type="match status" value="1"/>
</dbReference>
<dbReference type="InterPro" id="IPR002401">
    <property type="entry name" value="Cyt_P450_E_grp-I"/>
</dbReference>
<evidence type="ECO:0000256" key="6">
    <source>
        <dbReference type="ARBA" id="ARBA00022989"/>
    </source>
</evidence>
<dbReference type="PRINTS" id="PR00385">
    <property type="entry name" value="P450"/>
</dbReference>
<keyword evidence="8 11" id="KW-0408">Iron</keyword>
<gene>
    <name evidence="14" type="ORF">K2173_018635</name>
</gene>
<comment type="similarity">
    <text evidence="2 12">Belongs to the cytochrome P450 family.</text>
</comment>
<evidence type="ECO:0000256" key="11">
    <source>
        <dbReference type="PIRSR" id="PIRSR602401-1"/>
    </source>
</evidence>
<comment type="subcellular location">
    <subcellularLocation>
        <location evidence="1">Membrane</location>
        <topology evidence="1">Single-pass membrane protein</topology>
    </subcellularLocation>
</comment>
<dbReference type="InterPro" id="IPR050651">
    <property type="entry name" value="Plant_Cytochrome_P450_Monoox"/>
</dbReference>
<dbReference type="AlphaFoldDB" id="A0AAV8SAS0"/>
<evidence type="ECO:0008006" key="16">
    <source>
        <dbReference type="Google" id="ProtNLM"/>
    </source>
</evidence>
<dbReference type="InterPro" id="IPR036396">
    <property type="entry name" value="Cyt_P450_sf"/>
</dbReference>
<dbReference type="PRINTS" id="PR00463">
    <property type="entry name" value="EP450I"/>
</dbReference>
<dbReference type="Gene3D" id="1.10.630.10">
    <property type="entry name" value="Cytochrome P450"/>
    <property type="match status" value="1"/>
</dbReference>
<accession>A0AAV8SAS0</accession>
<dbReference type="Pfam" id="PF00067">
    <property type="entry name" value="p450"/>
    <property type="match status" value="1"/>
</dbReference>
<evidence type="ECO:0000313" key="15">
    <source>
        <dbReference type="Proteomes" id="UP001159364"/>
    </source>
</evidence>
<reference evidence="14 15" key="1">
    <citation type="submission" date="2021-09" db="EMBL/GenBank/DDBJ databases">
        <title>Genomic insights and catalytic innovation underlie evolution of tropane alkaloids biosynthesis.</title>
        <authorList>
            <person name="Wang Y.-J."/>
            <person name="Tian T."/>
            <person name="Huang J.-P."/>
            <person name="Huang S.-X."/>
        </authorList>
    </citation>
    <scope>NUCLEOTIDE SEQUENCE [LARGE SCALE GENOMIC DNA]</scope>
    <source>
        <strain evidence="14">KIB-2018</strain>
        <tissue evidence="14">Leaf</tissue>
    </source>
</reference>
<keyword evidence="9 12" id="KW-0503">Monooxygenase</keyword>
<comment type="caution">
    <text evidence="14">The sequence shown here is derived from an EMBL/GenBank/DDBJ whole genome shotgun (WGS) entry which is preliminary data.</text>
</comment>
<keyword evidence="10 13" id="KW-0472">Membrane</keyword>
<keyword evidence="6 13" id="KW-1133">Transmembrane helix</keyword>
<dbReference type="PANTHER" id="PTHR47947">
    <property type="entry name" value="CYTOCHROME P450 82C3-RELATED"/>
    <property type="match status" value="1"/>
</dbReference>
<dbReference type="PROSITE" id="PS00086">
    <property type="entry name" value="CYTOCHROME_P450"/>
    <property type="match status" value="1"/>
</dbReference>
<evidence type="ECO:0000256" key="5">
    <source>
        <dbReference type="ARBA" id="ARBA00022723"/>
    </source>
</evidence>
<dbReference type="GO" id="GO:0004497">
    <property type="term" value="F:monooxygenase activity"/>
    <property type="evidence" value="ECO:0007669"/>
    <property type="project" value="UniProtKB-KW"/>
</dbReference>
<evidence type="ECO:0000313" key="14">
    <source>
        <dbReference type="EMBL" id="KAJ8749164.1"/>
    </source>
</evidence>
<evidence type="ECO:0000256" key="2">
    <source>
        <dbReference type="ARBA" id="ARBA00010617"/>
    </source>
</evidence>
<dbReference type="GO" id="GO:0005506">
    <property type="term" value="F:iron ion binding"/>
    <property type="evidence" value="ECO:0007669"/>
    <property type="project" value="InterPro"/>
</dbReference>
<evidence type="ECO:0000256" key="8">
    <source>
        <dbReference type="ARBA" id="ARBA00023004"/>
    </source>
</evidence>
<dbReference type="InterPro" id="IPR001128">
    <property type="entry name" value="Cyt_P450"/>
</dbReference>
<dbReference type="Proteomes" id="UP001159364">
    <property type="component" value="Linkage Group LG12"/>
</dbReference>
<dbReference type="GO" id="GO:0016020">
    <property type="term" value="C:membrane"/>
    <property type="evidence" value="ECO:0007669"/>
    <property type="project" value="UniProtKB-SubCell"/>
</dbReference>
<dbReference type="GO" id="GO:0016705">
    <property type="term" value="F:oxidoreductase activity, acting on paired donors, with incorporation or reduction of molecular oxygen"/>
    <property type="evidence" value="ECO:0007669"/>
    <property type="project" value="InterPro"/>
</dbReference>
<dbReference type="EMBL" id="JAIWQS010000012">
    <property type="protein sequence ID" value="KAJ8749164.1"/>
    <property type="molecule type" value="Genomic_DNA"/>
</dbReference>
<evidence type="ECO:0000256" key="3">
    <source>
        <dbReference type="ARBA" id="ARBA00022617"/>
    </source>
</evidence>
<keyword evidence="3 11" id="KW-0349">Heme</keyword>
<keyword evidence="5 11" id="KW-0479">Metal-binding</keyword>
<dbReference type="PANTHER" id="PTHR47947:SF1">
    <property type="entry name" value="CYTOCHROME P450 82E3"/>
    <property type="match status" value="1"/>
</dbReference>
<protein>
    <recommendedName>
        <fullName evidence="16">Cytochrome P450</fullName>
    </recommendedName>
</protein>
<dbReference type="FunFam" id="1.10.630.10:FF:000026">
    <property type="entry name" value="Cytochrome P450 82C4"/>
    <property type="match status" value="1"/>
</dbReference>
<dbReference type="GO" id="GO:0020037">
    <property type="term" value="F:heme binding"/>
    <property type="evidence" value="ECO:0007669"/>
    <property type="project" value="InterPro"/>
</dbReference>
<evidence type="ECO:0000256" key="7">
    <source>
        <dbReference type="ARBA" id="ARBA00023002"/>
    </source>
</evidence>
<sequence length="509" mass="58108">MDYSSSSPIFQIFGALVFILLCSLWWSRKRNHRKTERRNLVPEAPGGLPIIGHLHQLVGTKNLAETFSSMVDKYGPIFSIRMGVHPTVVVSSSELLKEFFTTCDKSFASRPNTSQSKYLGYNSSALGFAPYGKYWRETRKLAVMELLSINRLKSLRHHQVSEVNHLINDMFTMSKKNQHRPVKIFLSEWLEELTFNIITLMISNNDDTHVAKTIREFMKDMGRSVPGDLIPFISRFDFGGAIKRMKEISANLDVIIEKWIEEHKSKSSNSEKDIIDLMLSTVEDDATSGHKKDTIIKATISTFIIAGSDTSSMTLTWTFSNLLNNKHILERAQEELDQKIGRERLVNEIDADNLLYIQAIVKETLRLYPPGPLAIPHESIEDCYLGGYFIPKGTRLFANLWKAQIDPKFWSNPKEFMPERFLTTKANVDVYGQHFEFLPFGSGRRSCPGVNLAMQEMTLALARLLQAFNFYRPSNEPIDMTAGLSIALFKEKPLEVLVTPRLPPELYQQ</sequence>
<evidence type="ECO:0000256" key="9">
    <source>
        <dbReference type="ARBA" id="ARBA00023033"/>
    </source>
</evidence>
<name>A0AAV8SAS0_9ROSI</name>
<comment type="cofactor">
    <cofactor evidence="11">
        <name>heme</name>
        <dbReference type="ChEBI" id="CHEBI:30413"/>
    </cofactor>
</comment>
<keyword evidence="4 13" id="KW-0812">Transmembrane</keyword>